<dbReference type="EMBL" id="CP017816">
    <property type="protein sequence ID" value="APA08320.1"/>
    <property type="molecule type" value="Genomic_DNA"/>
</dbReference>
<dbReference type="OrthoDB" id="2687452at2759"/>
<dbReference type="Proteomes" id="UP000177798">
    <property type="component" value="Chromosome 3"/>
</dbReference>
<evidence type="ECO:0000313" key="2">
    <source>
        <dbReference type="Proteomes" id="UP000177798"/>
    </source>
</evidence>
<proteinExistence type="predicted"/>
<dbReference type="KEGG" id="ssl:SS1G_13244"/>
<dbReference type="AlphaFoldDB" id="A0A1D9Q035"/>
<accession>A0A1D9Q035</accession>
<sequence length="76" mass="8844">MADHQKEDRGSVLKDIFFIIRTYLEDLSSEKPWKDVRDSVALANECKAAGIPPFGFIYSYDWLYAYFDSDSISLFH</sequence>
<dbReference type="VEuPathDB" id="FungiDB:sscle_03g030900"/>
<reference evidence="2" key="1">
    <citation type="journal article" date="2017" name="Genome Biol. Evol.">
        <title>The complete genome sequence of the phytopathogenic fungus Sclerotinia sclerotiorum reveals insights into the genome architecture of broad host range pathogens.</title>
        <authorList>
            <person name="Derbyshire M."/>
            <person name="Denton-Giles M."/>
            <person name="Hegedus D."/>
            <person name="Seifbarghy S."/>
            <person name="Rollins J."/>
            <person name="van Kan J."/>
            <person name="Seidl M.F."/>
            <person name="Faino L."/>
            <person name="Mbengue M."/>
            <person name="Navaud O."/>
            <person name="Raffaele S."/>
            <person name="Hammond-Kosack K."/>
            <person name="Heard S."/>
            <person name="Oliver R."/>
        </authorList>
    </citation>
    <scope>NUCLEOTIDE SEQUENCE [LARGE SCALE GENOMIC DNA]</scope>
    <source>
        <strain evidence="2">ATCC 18683 / 1980 / Ss-1</strain>
    </source>
</reference>
<dbReference type="RefSeq" id="XP_001585728.1">
    <property type="nucleotide sequence ID" value="XM_001585678.1"/>
</dbReference>
<gene>
    <name evidence="1" type="ORF">sscle_03g030900</name>
</gene>
<evidence type="ECO:0000313" key="1">
    <source>
        <dbReference type="EMBL" id="APA08320.1"/>
    </source>
</evidence>
<name>A0A1D9Q035_SCLS1</name>
<protein>
    <submittedName>
        <fullName evidence="1">Uncharacterized protein</fullName>
    </submittedName>
</protein>
<organism evidence="1 2">
    <name type="scientific">Sclerotinia sclerotiorum (strain ATCC 18683 / 1980 / Ss-1)</name>
    <name type="common">White mold</name>
    <name type="synonym">Whetzelinia sclerotiorum</name>
    <dbReference type="NCBI Taxonomy" id="665079"/>
    <lineage>
        <taxon>Eukaryota</taxon>
        <taxon>Fungi</taxon>
        <taxon>Dikarya</taxon>
        <taxon>Ascomycota</taxon>
        <taxon>Pezizomycotina</taxon>
        <taxon>Leotiomycetes</taxon>
        <taxon>Helotiales</taxon>
        <taxon>Sclerotiniaceae</taxon>
        <taxon>Sclerotinia</taxon>
    </lineage>
</organism>